<evidence type="ECO:0000256" key="1">
    <source>
        <dbReference type="SAM" id="MobiDB-lite"/>
    </source>
</evidence>
<feature type="region of interest" description="Disordered" evidence="1">
    <location>
        <begin position="1"/>
        <end position="39"/>
    </location>
</feature>
<dbReference type="AlphaFoldDB" id="L7M2Z4"/>
<dbReference type="EMBL" id="GACK01006609">
    <property type="protein sequence ID" value="JAA58425.1"/>
    <property type="molecule type" value="mRNA"/>
</dbReference>
<protein>
    <submittedName>
        <fullName evidence="2">Uncharacterized protein</fullName>
    </submittedName>
</protein>
<organism evidence="2">
    <name type="scientific">Rhipicephalus pulchellus</name>
    <name type="common">Yellow backed tick</name>
    <name type="synonym">Dermacentor pulchellus</name>
    <dbReference type="NCBI Taxonomy" id="72859"/>
    <lineage>
        <taxon>Eukaryota</taxon>
        <taxon>Metazoa</taxon>
        <taxon>Ecdysozoa</taxon>
        <taxon>Arthropoda</taxon>
        <taxon>Chelicerata</taxon>
        <taxon>Arachnida</taxon>
        <taxon>Acari</taxon>
        <taxon>Parasitiformes</taxon>
        <taxon>Ixodida</taxon>
        <taxon>Ixodoidea</taxon>
        <taxon>Ixodidae</taxon>
        <taxon>Rhipicephalinae</taxon>
        <taxon>Rhipicephalus</taxon>
        <taxon>Rhipicephalus</taxon>
    </lineage>
</organism>
<reference evidence="2" key="2">
    <citation type="journal article" date="2015" name="J. Proteomics">
        <title>Sexual differences in the sialomes of the zebra tick, Rhipicephalus pulchellus.</title>
        <authorList>
            <person name="Tan A.W."/>
            <person name="Francischetti I.M."/>
            <person name="Slovak M."/>
            <person name="Kini R.M."/>
            <person name="Ribeiro J.M."/>
        </authorList>
    </citation>
    <scope>NUCLEOTIDE SEQUENCE</scope>
    <source>
        <tissue evidence="2">Salivary gland</tissue>
    </source>
</reference>
<sequence>MRKESIQTRKRKPKGKSTPDGKGPPGPENLCTSTKVEKDEPLALHVTFGRCEEDYASPAPSHGPRISEPKGTEEEEALQRLASCSSTRSPSSTSSRSSLSILPIQDSKGPWNAYDDYEGTSHSDGGTDKNSDPARITDLA</sequence>
<proteinExistence type="evidence at transcript level"/>
<feature type="region of interest" description="Disordered" evidence="1">
    <location>
        <begin position="52"/>
        <end position="140"/>
    </location>
</feature>
<name>L7M2Z4_RHIPC</name>
<evidence type="ECO:0000313" key="2">
    <source>
        <dbReference type="EMBL" id="JAA58425.1"/>
    </source>
</evidence>
<accession>L7M2Z4</accession>
<feature type="compositionally biased region" description="Low complexity" evidence="1">
    <location>
        <begin position="85"/>
        <end position="104"/>
    </location>
</feature>
<feature type="compositionally biased region" description="Basic and acidic residues" evidence="1">
    <location>
        <begin position="119"/>
        <end position="132"/>
    </location>
</feature>
<reference evidence="2" key="1">
    <citation type="submission" date="2012-11" db="EMBL/GenBank/DDBJ databases">
        <authorList>
            <person name="Lucero-Rivera Y.E."/>
            <person name="Tovar-Ramirez D."/>
        </authorList>
    </citation>
    <scope>NUCLEOTIDE SEQUENCE</scope>
    <source>
        <tissue evidence="2">Salivary gland</tissue>
    </source>
</reference>